<name>A0A1E4T822_9ASCO</name>
<dbReference type="PANTHER" id="PTHR28202">
    <property type="entry name" value="ASSEMBLY FACTOR CBP4"/>
    <property type="match status" value="1"/>
</dbReference>
<reference evidence="12" key="1">
    <citation type="submission" date="2016-04" db="EMBL/GenBank/DDBJ databases">
        <title>Comparative genomics of biotechnologically important yeasts.</title>
        <authorList>
            <consortium name="DOE Joint Genome Institute"/>
            <person name="Riley R."/>
            <person name="Haridas S."/>
            <person name="Wolfe K.H."/>
            <person name="Lopes M.R."/>
            <person name="Hittinger C.T."/>
            <person name="Goker M."/>
            <person name="Salamov A."/>
            <person name="Wisecaver J."/>
            <person name="Long T.M."/>
            <person name="Aerts A.L."/>
            <person name="Barry K."/>
            <person name="Choi C."/>
            <person name="Clum A."/>
            <person name="Coughlan A.Y."/>
            <person name="Deshpande S."/>
            <person name="Douglass A.P."/>
            <person name="Hanson S.J."/>
            <person name="Klenk H.-P."/>
            <person name="Labutti K."/>
            <person name="Lapidus A."/>
            <person name="Lindquist E."/>
            <person name="Lipzen A."/>
            <person name="Meier-Kolthoff J.P."/>
            <person name="Ohm R.A."/>
            <person name="Otillar R.P."/>
            <person name="Pangilinan J."/>
            <person name="Peng Y."/>
            <person name="Rokas A."/>
            <person name="Rosa C.A."/>
            <person name="Scheuner C."/>
            <person name="Sibirny A.A."/>
            <person name="Slot J.C."/>
            <person name="Stielow J.B."/>
            <person name="Sun H."/>
            <person name="Kurtzman C.P."/>
            <person name="Blackwell M."/>
            <person name="Grigoriev I.V."/>
            <person name="Jeffries T.W."/>
        </authorList>
    </citation>
    <scope>NUCLEOTIDE SEQUENCE [LARGE SCALE GENOMIC DNA]</scope>
    <source>
        <strain evidence="12">NRRL YB-2248</strain>
    </source>
</reference>
<evidence type="ECO:0000256" key="6">
    <source>
        <dbReference type="ARBA" id="ARBA00023128"/>
    </source>
</evidence>
<evidence type="ECO:0000256" key="7">
    <source>
        <dbReference type="ARBA" id="ARBA00023136"/>
    </source>
</evidence>
<dbReference type="OrthoDB" id="5576752at2759"/>
<evidence type="ECO:0000313" key="11">
    <source>
        <dbReference type="EMBL" id="ODV87905.1"/>
    </source>
</evidence>
<evidence type="ECO:0000256" key="2">
    <source>
        <dbReference type="ARBA" id="ARBA00006780"/>
    </source>
</evidence>
<evidence type="ECO:0000256" key="9">
    <source>
        <dbReference type="ARBA" id="ARBA00025413"/>
    </source>
</evidence>
<evidence type="ECO:0000256" key="1">
    <source>
        <dbReference type="ARBA" id="ARBA00004434"/>
    </source>
</evidence>
<comment type="subcellular location">
    <subcellularLocation>
        <location evidence="1 10">Mitochondrion inner membrane</location>
        <topology evidence="1 10">Single-pass membrane protein</topology>
    </subcellularLocation>
</comment>
<keyword evidence="4 10" id="KW-0999">Mitochondrion inner membrane</keyword>
<keyword evidence="8 10" id="KW-0143">Chaperone</keyword>
<keyword evidence="12" id="KW-1185">Reference proteome</keyword>
<sequence length="146" mass="17024">MDAAARKLWWRGVQGSVALIGGGILLYKYATPTPEELISKMSPEVRADYEKNLEFRKEEHRVLMEIVKKTSSSNDPIWMAGPIKPPWDRDYSVNVDTLLVDKENFAKKQAELKQQAELEELKKHSLDLNEKSNKKSDKKWYKLWLF</sequence>
<dbReference type="STRING" id="983967.A0A1E4T822"/>
<proteinExistence type="inferred from homology"/>
<evidence type="ECO:0000256" key="5">
    <source>
        <dbReference type="ARBA" id="ARBA00022989"/>
    </source>
</evidence>
<keyword evidence="3" id="KW-0812">Transmembrane</keyword>
<evidence type="ECO:0000256" key="8">
    <source>
        <dbReference type="ARBA" id="ARBA00023186"/>
    </source>
</evidence>
<dbReference type="AlphaFoldDB" id="A0A1E4T822"/>
<dbReference type="GO" id="GO:0005743">
    <property type="term" value="C:mitochondrial inner membrane"/>
    <property type="evidence" value="ECO:0007669"/>
    <property type="project" value="UniProtKB-SubCell"/>
</dbReference>
<comment type="similarity">
    <text evidence="2 10">Belongs to the CBP4 family.</text>
</comment>
<dbReference type="Proteomes" id="UP000094801">
    <property type="component" value="Unassembled WGS sequence"/>
</dbReference>
<evidence type="ECO:0000256" key="10">
    <source>
        <dbReference type="RuleBase" id="RU368005"/>
    </source>
</evidence>
<dbReference type="EMBL" id="KV453847">
    <property type="protein sequence ID" value="ODV87905.1"/>
    <property type="molecule type" value="Genomic_DNA"/>
</dbReference>
<dbReference type="PANTHER" id="PTHR28202:SF1">
    <property type="entry name" value="ASSEMBLY FACTOR CBP4"/>
    <property type="match status" value="1"/>
</dbReference>
<dbReference type="InterPro" id="IPR012420">
    <property type="entry name" value="Cbp4"/>
</dbReference>
<evidence type="ECO:0000256" key="3">
    <source>
        <dbReference type="ARBA" id="ARBA00022692"/>
    </source>
</evidence>
<comment type="function">
    <text evidence="9 10">Essential for the assembly of ubiquinol-cytochrome c reductase. It has a direct effect on the correct occurrence of the Rieske protein, core 4, core 5 and apocytochrome b.</text>
</comment>
<evidence type="ECO:0000256" key="4">
    <source>
        <dbReference type="ARBA" id="ARBA00022792"/>
    </source>
</evidence>
<gene>
    <name evidence="11" type="ORF">CANARDRAFT_26089</name>
</gene>
<organism evidence="11 12">
    <name type="scientific">[Candida] arabinofermentans NRRL YB-2248</name>
    <dbReference type="NCBI Taxonomy" id="983967"/>
    <lineage>
        <taxon>Eukaryota</taxon>
        <taxon>Fungi</taxon>
        <taxon>Dikarya</taxon>
        <taxon>Ascomycota</taxon>
        <taxon>Saccharomycotina</taxon>
        <taxon>Pichiomycetes</taxon>
        <taxon>Pichiales</taxon>
        <taxon>Pichiaceae</taxon>
        <taxon>Ogataea</taxon>
        <taxon>Ogataea/Candida clade</taxon>
    </lineage>
</organism>
<keyword evidence="7" id="KW-0472">Membrane</keyword>
<dbReference type="GO" id="GO:0034551">
    <property type="term" value="P:mitochondrial respiratory chain complex III assembly"/>
    <property type="evidence" value="ECO:0007669"/>
    <property type="project" value="TreeGrafter"/>
</dbReference>
<evidence type="ECO:0000313" key="12">
    <source>
        <dbReference type="Proteomes" id="UP000094801"/>
    </source>
</evidence>
<protein>
    <recommendedName>
        <fullName evidence="10">Cytochrome b mRNA-processing protein 4</fullName>
    </recommendedName>
</protein>
<keyword evidence="5" id="KW-1133">Transmembrane helix</keyword>
<accession>A0A1E4T822</accession>
<dbReference type="Pfam" id="PF07960">
    <property type="entry name" value="CBP4"/>
    <property type="match status" value="1"/>
</dbReference>
<keyword evidence="6 10" id="KW-0496">Mitochondrion</keyword>